<evidence type="ECO:0000313" key="5">
    <source>
        <dbReference type="Proteomes" id="UP000255066"/>
    </source>
</evidence>
<keyword evidence="1" id="KW-0732">Signal</keyword>
<gene>
    <name evidence="2" type="ORF">Lbir_1420</name>
    <name evidence="3" type="ORF">NCTC12437_03151</name>
</gene>
<evidence type="ECO:0000313" key="2">
    <source>
        <dbReference type="EMBL" id="KTC71784.1"/>
    </source>
</evidence>
<reference evidence="2 4" key="1">
    <citation type="submission" date="2015-11" db="EMBL/GenBank/DDBJ databases">
        <title>Genomic analysis of 38 Legionella species identifies large and diverse effector repertoires.</title>
        <authorList>
            <person name="Burstein D."/>
            <person name="Amaro F."/>
            <person name="Zusman T."/>
            <person name="Lifshitz Z."/>
            <person name="Cohen O."/>
            <person name="Gilbert J.A."/>
            <person name="Pupko T."/>
            <person name="Shuman H.A."/>
            <person name="Segal G."/>
        </authorList>
    </citation>
    <scope>NUCLEOTIDE SEQUENCE [LARGE SCALE GENOMIC DNA]</scope>
    <source>
        <strain evidence="2 4">CDC#1407-AL-14</strain>
    </source>
</reference>
<dbReference type="Proteomes" id="UP000255066">
    <property type="component" value="Unassembled WGS sequence"/>
</dbReference>
<dbReference type="EMBL" id="UGNW01000002">
    <property type="protein sequence ID" value="STX60860.1"/>
    <property type="molecule type" value="Genomic_DNA"/>
</dbReference>
<proteinExistence type="predicted"/>
<organism evidence="3 5">
    <name type="scientific">Legionella birminghamensis</name>
    <dbReference type="NCBI Taxonomy" id="28083"/>
    <lineage>
        <taxon>Bacteria</taxon>
        <taxon>Pseudomonadati</taxon>
        <taxon>Pseudomonadota</taxon>
        <taxon>Gammaproteobacteria</taxon>
        <taxon>Legionellales</taxon>
        <taxon>Legionellaceae</taxon>
        <taxon>Legionella</taxon>
    </lineage>
</organism>
<evidence type="ECO:0000256" key="1">
    <source>
        <dbReference type="SAM" id="SignalP"/>
    </source>
</evidence>
<reference evidence="3 5" key="2">
    <citation type="submission" date="2018-06" db="EMBL/GenBank/DDBJ databases">
        <authorList>
            <consortium name="Pathogen Informatics"/>
            <person name="Doyle S."/>
        </authorList>
    </citation>
    <scope>NUCLEOTIDE SEQUENCE [LARGE SCALE GENOMIC DNA]</scope>
    <source>
        <strain evidence="3 5">NCTC12437</strain>
    </source>
</reference>
<dbReference type="Proteomes" id="UP000054735">
    <property type="component" value="Unassembled WGS sequence"/>
</dbReference>
<dbReference type="AlphaFoldDB" id="A0A378JSA3"/>
<evidence type="ECO:0000313" key="3">
    <source>
        <dbReference type="EMBL" id="STX60860.1"/>
    </source>
</evidence>
<name>A0A378JSA3_9GAMM</name>
<keyword evidence="4" id="KW-1185">Reference proteome</keyword>
<evidence type="ECO:0000313" key="4">
    <source>
        <dbReference type="Proteomes" id="UP000054735"/>
    </source>
</evidence>
<feature type="chain" id="PRO_5016805787" description="Secreted protein" evidence="1">
    <location>
        <begin position="22"/>
        <end position="119"/>
    </location>
</feature>
<protein>
    <recommendedName>
        <fullName evidence="6">Secreted protein</fullName>
    </recommendedName>
</protein>
<accession>A0A378JSA3</accession>
<dbReference type="EMBL" id="LNXT01000018">
    <property type="protein sequence ID" value="KTC71784.1"/>
    <property type="molecule type" value="Genomic_DNA"/>
</dbReference>
<sequence>MKKKAYIAIAASAILINSANASILFDVPLAKKCYAIYNKLVAIAEVQTTNKCQYELSSAKSHTESAALRISEDAFSKYELDNAINALRHAQVYSCEEEEGIVEAEQGLLEIKSQIKSQN</sequence>
<feature type="signal peptide" evidence="1">
    <location>
        <begin position="1"/>
        <end position="21"/>
    </location>
</feature>
<evidence type="ECO:0008006" key="6">
    <source>
        <dbReference type="Google" id="ProtNLM"/>
    </source>
</evidence>
<dbReference type="RefSeq" id="WP_058523489.1">
    <property type="nucleotide sequence ID" value="NZ_CAAAHV010000033.1"/>
</dbReference>